<evidence type="ECO:0000256" key="4">
    <source>
        <dbReference type="ARBA" id="ARBA00013346"/>
    </source>
</evidence>
<evidence type="ECO:0000256" key="5">
    <source>
        <dbReference type="ARBA" id="ARBA00022490"/>
    </source>
</evidence>
<comment type="similarity">
    <text evidence="2">Belongs to the methyltransferase superfamily. L-isoaspartyl/D-aspartyl protein methyltransferase family.</text>
</comment>
<evidence type="ECO:0000256" key="1">
    <source>
        <dbReference type="ARBA" id="ARBA00004496"/>
    </source>
</evidence>
<dbReference type="Gene3D" id="3.40.50.150">
    <property type="entry name" value="Vaccinia Virus protein VP39"/>
    <property type="match status" value="1"/>
</dbReference>
<evidence type="ECO:0000313" key="12">
    <source>
        <dbReference type="EMBL" id="WTU38175.1"/>
    </source>
</evidence>
<dbReference type="PANTHER" id="PTHR11579">
    <property type="entry name" value="PROTEIN-L-ISOASPARTATE O-METHYLTRANSFERASE"/>
    <property type="match status" value="1"/>
</dbReference>
<organism evidence="12">
    <name type="scientific">Streptomyces sp. NBC_00060</name>
    <dbReference type="NCBI Taxonomy" id="2975636"/>
    <lineage>
        <taxon>Bacteria</taxon>
        <taxon>Bacillati</taxon>
        <taxon>Actinomycetota</taxon>
        <taxon>Actinomycetes</taxon>
        <taxon>Kitasatosporales</taxon>
        <taxon>Streptomycetaceae</taxon>
        <taxon>Streptomyces</taxon>
    </lineage>
</organism>
<dbReference type="EMBL" id="CP108253">
    <property type="protein sequence ID" value="WTU45183.1"/>
    <property type="molecule type" value="Genomic_DNA"/>
</dbReference>
<accession>A0AAU2GSK2</accession>
<evidence type="ECO:0000313" key="13">
    <source>
        <dbReference type="EMBL" id="WTU45183.1"/>
    </source>
</evidence>
<evidence type="ECO:0000256" key="8">
    <source>
        <dbReference type="ARBA" id="ARBA00022691"/>
    </source>
</evidence>
<keyword evidence="8" id="KW-0949">S-adenosyl-L-methionine</keyword>
<dbReference type="GO" id="GO:0032259">
    <property type="term" value="P:methylation"/>
    <property type="evidence" value="ECO:0007669"/>
    <property type="project" value="UniProtKB-KW"/>
</dbReference>
<sequence>MDEQQHITRCMEIIDSYRAGYFQGRSWLRKAFRSVPRAHFVPDLVWWPERDKDGLFPVIDRTAEPERWLEAVYTPRIALITQIDDGKITPQDGPARSNAFTSSISCSAVVVQMLHHLDPQPGENVLEIGTGTGYNAALLAARVGAHRLTTVEIDPATADRARTALHTLDVAAPTVVVADGEAGYAARAPYDRLISTACVQQIPPAWMEQMQPGGTILTPVATPFGDDALALLVADGQGHASGQLVAAVSFMRTRSQRKPRPWRELGWPRLPDFELAAGPNGQSVRQH</sequence>
<dbReference type="PANTHER" id="PTHR11579:SF0">
    <property type="entry name" value="PROTEIN-L-ISOASPARTATE(D-ASPARTATE) O-METHYLTRANSFERASE"/>
    <property type="match status" value="1"/>
</dbReference>
<protein>
    <recommendedName>
        <fullName evidence="4">Protein-L-isoaspartate O-methyltransferase</fullName>
        <ecNumber evidence="3">2.1.1.77</ecNumber>
    </recommendedName>
    <alternativeName>
        <fullName evidence="11">L-isoaspartyl protein carboxyl methyltransferase</fullName>
    </alternativeName>
    <alternativeName>
        <fullName evidence="9">Protein L-isoaspartyl methyltransferase</fullName>
    </alternativeName>
    <alternativeName>
        <fullName evidence="10">Protein-beta-aspartate methyltransferase</fullName>
    </alternativeName>
</protein>
<dbReference type="EMBL" id="CP108253">
    <property type="protein sequence ID" value="WTU38175.1"/>
    <property type="molecule type" value="Genomic_DNA"/>
</dbReference>
<dbReference type="AlphaFoldDB" id="A0AAU2GSK2"/>
<name>A0AAU2GSK2_9ACTN</name>
<evidence type="ECO:0000256" key="11">
    <source>
        <dbReference type="ARBA" id="ARBA00031350"/>
    </source>
</evidence>
<dbReference type="SUPFAM" id="SSF53335">
    <property type="entry name" value="S-adenosyl-L-methionine-dependent methyltransferases"/>
    <property type="match status" value="1"/>
</dbReference>
<evidence type="ECO:0000256" key="3">
    <source>
        <dbReference type="ARBA" id="ARBA00011890"/>
    </source>
</evidence>
<keyword evidence="6 12" id="KW-0489">Methyltransferase</keyword>
<gene>
    <name evidence="12" type="ORF">OHV25_00535</name>
    <name evidence="13" type="ORF">OHV25_39305</name>
</gene>
<evidence type="ECO:0000256" key="9">
    <source>
        <dbReference type="ARBA" id="ARBA00030757"/>
    </source>
</evidence>
<comment type="subcellular location">
    <subcellularLocation>
        <location evidence="1">Cytoplasm</location>
    </subcellularLocation>
</comment>
<reference evidence="12" key="1">
    <citation type="submission" date="2022-10" db="EMBL/GenBank/DDBJ databases">
        <title>The complete genomes of actinobacterial strains from the NBC collection.</title>
        <authorList>
            <person name="Joergensen T.S."/>
            <person name="Alvarez Arevalo M."/>
            <person name="Sterndorff E.B."/>
            <person name="Faurdal D."/>
            <person name="Vuksanovic O."/>
            <person name="Mourched A.-S."/>
            <person name="Charusanti P."/>
            <person name="Shaw S."/>
            <person name="Blin K."/>
            <person name="Weber T."/>
        </authorList>
    </citation>
    <scope>NUCLEOTIDE SEQUENCE</scope>
    <source>
        <strain evidence="12">NBC_00060</strain>
    </source>
</reference>
<dbReference type="GO" id="GO:0005737">
    <property type="term" value="C:cytoplasm"/>
    <property type="evidence" value="ECO:0007669"/>
    <property type="project" value="UniProtKB-SubCell"/>
</dbReference>
<dbReference type="InterPro" id="IPR000682">
    <property type="entry name" value="PCMT"/>
</dbReference>
<dbReference type="Pfam" id="PF01135">
    <property type="entry name" value="PCMT"/>
    <property type="match status" value="1"/>
</dbReference>
<evidence type="ECO:0000256" key="6">
    <source>
        <dbReference type="ARBA" id="ARBA00022603"/>
    </source>
</evidence>
<dbReference type="InterPro" id="IPR029063">
    <property type="entry name" value="SAM-dependent_MTases_sf"/>
</dbReference>
<evidence type="ECO:0000256" key="7">
    <source>
        <dbReference type="ARBA" id="ARBA00022679"/>
    </source>
</evidence>
<proteinExistence type="inferred from homology"/>
<dbReference type="CDD" id="cd02440">
    <property type="entry name" value="AdoMet_MTases"/>
    <property type="match status" value="1"/>
</dbReference>
<dbReference type="EC" id="2.1.1.77" evidence="3"/>
<evidence type="ECO:0000256" key="10">
    <source>
        <dbReference type="ARBA" id="ARBA00031323"/>
    </source>
</evidence>
<keyword evidence="7" id="KW-0808">Transferase</keyword>
<evidence type="ECO:0000256" key="2">
    <source>
        <dbReference type="ARBA" id="ARBA00005369"/>
    </source>
</evidence>
<keyword evidence="5" id="KW-0963">Cytoplasm</keyword>
<dbReference type="GO" id="GO:0004719">
    <property type="term" value="F:protein-L-isoaspartate (D-aspartate) O-methyltransferase activity"/>
    <property type="evidence" value="ECO:0007669"/>
    <property type="project" value="UniProtKB-EC"/>
</dbReference>